<keyword evidence="1" id="KW-0812">Transmembrane</keyword>
<dbReference type="EMBL" id="MHTJ01000004">
    <property type="protein sequence ID" value="OHA58261.1"/>
    <property type="molecule type" value="Genomic_DNA"/>
</dbReference>
<evidence type="ECO:0000256" key="1">
    <source>
        <dbReference type="SAM" id="Phobius"/>
    </source>
</evidence>
<comment type="caution">
    <text evidence="2">The sequence shown here is derived from an EMBL/GenBank/DDBJ whole genome shotgun (WGS) entry which is preliminary data.</text>
</comment>
<accession>A0A1G2QE73</accession>
<feature type="transmembrane region" description="Helical" evidence="1">
    <location>
        <begin position="87"/>
        <end position="105"/>
    </location>
</feature>
<gene>
    <name evidence="2" type="ORF">A2571_03330</name>
</gene>
<keyword evidence="1" id="KW-1133">Transmembrane helix</keyword>
<proteinExistence type="predicted"/>
<dbReference type="Proteomes" id="UP000177043">
    <property type="component" value="Unassembled WGS sequence"/>
</dbReference>
<dbReference type="AlphaFoldDB" id="A0A1G2QE73"/>
<evidence type="ECO:0000313" key="2">
    <source>
        <dbReference type="EMBL" id="OHA58261.1"/>
    </source>
</evidence>
<name>A0A1G2QE73_9BACT</name>
<organism evidence="2 3">
    <name type="scientific">Candidatus Vogelbacteria bacterium RIFOXYD1_FULL_44_32</name>
    <dbReference type="NCBI Taxonomy" id="1802438"/>
    <lineage>
        <taxon>Bacteria</taxon>
        <taxon>Candidatus Vogeliibacteriota</taxon>
    </lineage>
</organism>
<feature type="transmembrane region" description="Helical" evidence="1">
    <location>
        <begin position="12"/>
        <end position="41"/>
    </location>
</feature>
<sequence length="122" mass="14163">MQLVISNNLINYIFIGIHVIVIVTVLLNLTMIRVAVAIGLASGKVSDQDKKQTTLVMQTMGLRIYLGLLYWVLPIGLYLQRIVEIKYLYIFVWLPLWYPIIYYLIESHIKRKEKRIGSPLAE</sequence>
<protein>
    <submittedName>
        <fullName evidence="2">Uncharacterized protein</fullName>
    </submittedName>
</protein>
<feature type="transmembrane region" description="Helical" evidence="1">
    <location>
        <begin position="62"/>
        <end position="81"/>
    </location>
</feature>
<keyword evidence="1" id="KW-0472">Membrane</keyword>
<evidence type="ECO:0000313" key="3">
    <source>
        <dbReference type="Proteomes" id="UP000177043"/>
    </source>
</evidence>
<reference evidence="2 3" key="1">
    <citation type="journal article" date="2016" name="Nat. Commun.">
        <title>Thousands of microbial genomes shed light on interconnected biogeochemical processes in an aquifer system.</title>
        <authorList>
            <person name="Anantharaman K."/>
            <person name="Brown C.T."/>
            <person name="Hug L.A."/>
            <person name="Sharon I."/>
            <person name="Castelle C.J."/>
            <person name="Probst A.J."/>
            <person name="Thomas B.C."/>
            <person name="Singh A."/>
            <person name="Wilkins M.J."/>
            <person name="Karaoz U."/>
            <person name="Brodie E.L."/>
            <person name="Williams K.H."/>
            <person name="Hubbard S.S."/>
            <person name="Banfield J.F."/>
        </authorList>
    </citation>
    <scope>NUCLEOTIDE SEQUENCE [LARGE SCALE GENOMIC DNA]</scope>
</reference>